<accession>A0ABS8Y5E3</accession>
<gene>
    <name evidence="1" type="ORF">HAX54_012946</name>
</gene>
<feature type="non-terminal residue" evidence="1">
    <location>
        <position position="1"/>
    </location>
</feature>
<name>A0ABS8Y5E3_DATST</name>
<organism evidence="1 2">
    <name type="scientific">Datura stramonium</name>
    <name type="common">Jimsonweed</name>
    <name type="synonym">Common thornapple</name>
    <dbReference type="NCBI Taxonomy" id="4076"/>
    <lineage>
        <taxon>Eukaryota</taxon>
        <taxon>Viridiplantae</taxon>
        <taxon>Streptophyta</taxon>
        <taxon>Embryophyta</taxon>
        <taxon>Tracheophyta</taxon>
        <taxon>Spermatophyta</taxon>
        <taxon>Magnoliopsida</taxon>
        <taxon>eudicotyledons</taxon>
        <taxon>Gunneridae</taxon>
        <taxon>Pentapetalae</taxon>
        <taxon>asterids</taxon>
        <taxon>lamiids</taxon>
        <taxon>Solanales</taxon>
        <taxon>Solanaceae</taxon>
        <taxon>Solanoideae</taxon>
        <taxon>Datureae</taxon>
        <taxon>Datura</taxon>
    </lineage>
</organism>
<comment type="caution">
    <text evidence="1">The sequence shown here is derived from an EMBL/GenBank/DDBJ whole genome shotgun (WGS) entry which is preliminary data.</text>
</comment>
<sequence length="142" mass="14232">KVSSSISLAFSINESFPESQGGVELLGGEGLGEDALTGAAMLGEAFSMALDKNIGSSSINLACCLPSLFNRASMLANFSRVKRSVPPDALGLEVVLLGLIGVEAGAIVEELAPCRVGSAGSASEVAGSGGMTMLCGTLGRTH</sequence>
<keyword evidence="2" id="KW-1185">Reference proteome</keyword>
<protein>
    <submittedName>
        <fullName evidence="1">Uncharacterized protein</fullName>
    </submittedName>
</protein>
<dbReference type="EMBL" id="JACEIK010017677">
    <property type="protein sequence ID" value="MCE5165895.1"/>
    <property type="molecule type" value="Genomic_DNA"/>
</dbReference>
<proteinExistence type="predicted"/>
<evidence type="ECO:0000313" key="1">
    <source>
        <dbReference type="EMBL" id="MCE5165895.1"/>
    </source>
</evidence>
<dbReference type="Proteomes" id="UP000823775">
    <property type="component" value="Unassembled WGS sequence"/>
</dbReference>
<reference evidence="1 2" key="1">
    <citation type="journal article" date="2021" name="BMC Genomics">
        <title>Datura genome reveals duplications of psychoactive alkaloid biosynthetic genes and high mutation rate following tissue culture.</title>
        <authorList>
            <person name="Rajewski A."/>
            <person name="Carter-House D."/>
            <person name="Stajich J."/>
            <person name="Litt A."/>
        </authorList>
    </citation>
    <scope>NUCLEOTIDE SEQUENCE [LARGE SCALE GENOMIC DNA]</scope>
    <source>
        <strain evidence="1">AR-01</strain>
    </source>
</reference>
<evidence type="ECO:0000313" key="2">
    <source>
        <dbReference type="Proteomes" id="UP000823775"/>
    </source>
</evidence>